<accession>A0A1U7VFT5</accession>
<feature type="non-terminal residue" evidence="2">
    <location>
        <position position="199"/>
    </location>
</feature>
<dbReference type="RefSeq" id="XP_009765238.1">
    <property type="nucleotide sequence ID" value="XM_009766936.1"/>
</dbReference>
<keyword evidence="1" id="KW-1185">Reference proteome</keyword>
<reference evidence="1" key="1">
    <citation type="journal article" date="2013" name="Genome Biol.">
        <title>Reference genomes and transcriptomes of Nicotiana sylvestris and Nicotiana tomentosiformis.</title>
        <authorList>
            <person name="Sierro N."/>
            <person name="Battey J.N."/>
            <person name="Ouadi S."/>
            <person name="Bovet L."/>
            <person name="Goepfert S."/>
            <person name="Bakaher N."/>
            <person name="Peitsch M.C."/>
            <person name="Ivanov N.V."/>
        </authorList>
    </citation>
    <scope>NUCLEOTIDE SEQUENCE [LARGE SCALE GENOMIC DNA]</scope>
</reference>
<evidence type="ECO:0000313" key="2">
    <source>
        <dbReference type="RefSeq" id="XP_009765238.1"/>
    </source>
</evidence>
<dbReference type="eggNOG" id="KOG0017">
    <property type="taxonomic scope" value="Eukaryota"/>
</dbReference>
<name>A0A1U7VFT5_NICSY</name>
<dbReference type="InterPro" id="IPR052160">
    <property type="entry name" value="Gypsy_RT_Integrase-like"/>
</dbReference>
<gene>
    <name evidence="2" type="primary">LOC104216803</name>
</gene>
<dbReference type="PANTHER" id="PTHR47266">
    <property type="entry name" value="ENDONUCLEASE-RELATED"/>
    <property type="match status" value="1"/>
</dbReference>
<protein>
    <submittedName>
        <fullName evidence="2">Uncharacterized protein LOC104216803</fullName>
    </submittedName>
</protein>
<proteinExistence type="predicted"/>
<dbReference type="Gene3D" id="2.30.30.850">
    <property type="match status" value="1"/>
</dbReference>
<dbReference type="Proteomes" id="UP000189701">
    <property type="component" value="Unplaced"/>
</dbReference>
<reference evidence="2" key="2">
    <citation type="submission" date="2025-08" db="UniProtKB">
        <authorList>
            <consortium name="RefSeq"/>
        </authorList>
    </citation>
    <scope>IDENTIFICATION</scope>
    <source>
        <tissue evidence="2">Leaf</tissue>
    </source>
</reference>
<dbReference type="AlphaFoldDB" id="A0A1U7VFT5"/>
<evidence type="ECO:0000313" key="1">
    <source>
        <dbReference type="Proteomes" id="UP000189701"/>
    </source>
</evidence>
<sequence>MPNLNIANYLVGKWIPQDYSYQQRKRLISDAKYYLWDEPYLFKNSNRTAFKVLEAGFFWLTLFKDARAYVAQCDRCQRTGNITKRDEMPLQSIQVNELEELRLGAYGNAKNFKGKTKIWHDKLIRPKSFKIGDQVLLYNSRLRLFPGKLKSRWTGPYNVIGVTPYGAIEIQKNRGDKFKVIVQPEHLMKASTKTESPVQ</sequence>
<organism evidence="1 2">
    <name type="scientific">Nicotiana sylvestris</name>
    <name type="common">Wood tobacco</name>
    <name type="synonym">South American tobacco</name>
    <dbReference type="NCBI Taxonomy" id="4096"/>
    <lineage>
        <taxon>Eukaryota</taxon>
        <taxon>Viridiplantae</taxon>
        <taxon>Streptophyta</taxon>
        <taxon>Embryophyta</taxon>
        <taxon>Tracheophyta</taxon>
        <taxon>Spermatophyta</taxon>
        <taxon>Magnoliopsida</taxon>
        <taxon>eudicotyledons</taxon>
        <taxon>Gunneridae</taxon>
        <taxon>Pentapetalae</taxon>
        <taxon>asterids</taxon>
        <taxon>lamiids</taxon>
        <taxon>Solanales</taxon>
        <taxon>Solanaceae</taxon>
        <taxon>Nicotianoideae</taxon>
        <taxon>Nicotianeae</taxon>
        <taxon>Nicotiana</taxon>
    </lineage>
</organism>
<dbReference type="Gene3D" id="1.10.340.70">
    <property type="match status" value="1"/>
</dbReference>